<dbReference type="OrthoDB" id="9805628at2"/>
<dbReference type="SUPFAM" id="SSF56752">
    <property type="entry name" value="D-aminoacid aminotransferase-like PLP-dependent enzymes"/>
    <property type="match status" value="1"/>
</dbReference>
<dbReference type="RefSeq" id="WP_099020151.1">
    <property type="nucleotide sequence ID" value="NZ_NIHB01000006.1"/>
</dbReference>
<dbReference type="Proteomes" id="UP000295724">
    <property type="component" value="Unassembled WGS sequence"/>
</dbReference>
<dbReference type="InterPro" id="IPR050571">
    <property type="entry name" value="Class-IV_PLP-Dep_Aminotrnsfr"/>
</dbReference>
<keyword evidence="6 11" id="KW-0456">Lyase</keyword>
<keyword evidence="4" id="KW-0663">Pyridoxal phosphate</keyword>
<keyword evidence="12" id="KW-1185">Reference proteome</keyword>
<dbReference type="InterPro" id="IPR017824">
    <property type="entry name" value="Aminodeoxychorismate_lyase_IV"/>
</dbReference>
<dbReference type="InterPro" id="IPR043131">
    <property type="entry name" value="BCAT-like_N"/>
</dbReference>
<evidence type="ECO:0000256" key="3">
    <source>
        <dbReference type="ARBA" id="ARBA00011738"/>
    </source>
</evidence>
<evidence type="ECO:0000256" key="7">
    <source>
        <dbReference type="ARBA" id="ARBA00035633"/>
    </source>
</evidence>
<protein>
    <recommendedName>
        <fullName evidence="8 10">Aminodeoxychorismate lyase</fullName>
        <ecNumber evidence="8 10">4.1.3.38</ecNumber>
    </recommendedName>
</protein>
<dbReference type="InterPro" id="IPR036038">
    <property type="entry name" value="Aminotransferase-like"/>
</dbReference>
<comment type="similarity">
    <text evidence="2">Belongs to the class-IV pyridoxal-phosphate-dependent aminotransferase family.</text>
</comment>
<dbReference type="Pfam" id="PF01063">
    <property type="entry name" value="Aminotran_4"/>
    <property type="match status" value="1"/>
</dbReference>
<evidence type="ECO:0000313" key="12">
    <source>
        <dbReference type="Proteomes" id="UP000295724"/>
    </source>
</evidence>
<dbReference type="PANTHER" id="PTHR42743:SF13">
    <property type="entry name" value="P-LOOP CONTAINING NUCLEOSIDE TRIPHOSPHATE HYDROLASE PROTEIN"/>
    <property type="match status" value="1"/>
</dbReference>
<comment type="subunit">
    <text evidence="3">Homodimer.</text>
</comment>
<dbReference type="Gene3D" id="3.20.10.10">
    <property type="entry name" value="D-amino Acid Aminotransferase, subunit A, domain 2"/>
    <property type="match status" value="1"/>
</dbReference>
<dbReference type="InterPro" id="IPR001544">
    <property type="entry name" value="Aminotrans_IV"/>
</dbReference>
<proteinExistence type="inferred from homology"/>
<evidence type="ECO:0000256" key="10">
    <source>
        <dbReference type="NCBIfam" id="TIGR03461"/>
    </source>
</evidence>
<evidence type="ECO:0000256" key="8">
    <source>
        <dbReference type="ARBA" id="ARBA00035676"/>
    </source>
</evidence>
<comment type="pathway">
    <text evidence="7">Cofactor biosynthesis; tetrahydrofolate biosynthesis; 4-aminobenzoate from chorismate: step 2/2.</text>
</comment>
<dbReference type="InterPro" id="IPR043132">
    <property type="entry name" value="BCAT-like_C"/>
</dbReference>
<evidence type="ECO:0000256" key="2">
    <source>
        <dbReference type="ARBA" id="ARBA00009320"/>
    </source>
</evidence>
<dbReference type="EC" id="4.1.3.38" evidence="8 10"/>
<dbReference type="NCBIfam" id="TIGR03461">
    <property type="entry name" value="pabC_Proteo"/>
    <property type="match status" value="1"/>
</dbReference>
<keyword evidence="5" id="KW-0289">Folate biosynthesis</keyword>
<dbReference type="EMBL" id="SNZB01000008">
    <property type="protein sequence ID" value="TDR16303.1"/>
    <property type="molecule type" value="Genomic_DNA"/>
</dbReference>
<dbReference type="AlphaFoldDB" id="A0A4R6XGT3"/>
<comment type="caution">
    <text evidence="11">The sequence shown here is derived from an EMBL/GenBank/DDBJ whole genome shotgun (WGS) entry which is preliminary data.</text>
</comment>
<evidence type="ECO:0000256" key="6">
    <source>
        <dbReference type="ARBA" id="ARBA00023239"/>
    </source>
</evidence>
<dbReference type="GO" id="GO:0046656">
    <property type="term" value="P:folic acid biosynthetic process"/>
    <property type="evidence" value="ECO:0007669"/>
    <property type="project" value="UniProtKB-KW"/>
</dbReference>
<sequence>MIVAASFDVNEPENWNNRALQYGDGVFETMRCMGGELPLWSLHKRRLKQGLQRLNLKQPDLNAIYSLIRQQCISRSYSDCVVKLVVFRTFQGRSYQAKINDVEWYVTTNKWEQQTKKLHYVLAVAKARLSKQPALAGIKHLNRLEQVLIANELNQLPGVDDLLVLDQANRIVETTHQNIVLIKGSQLFTPKLKHCGVKGVALKWLKNNFDVNVKAIDFTQVSDFDALMVGNSIRGFRLVAEVIAVDSFVTSHPVHDKITRLWGQMFNQ</sequence>
<evidence type="ECO:0000256" key="9">
    <source>
        <dbReference type="ARBA" id="ARBA00049529"/>
    </source>
</evidence>
<gene>
    <name evidence="11" type="ORF">C8D91_2830</name>
</gene>
<name>A0A4R6XGT3_9GAMM</name>
<comment type="cofactor">
    <cofactor evidence="1">
        <name>pyridoxal 5'-phosphate</name>
        <dbReference type="ChEBI" id="CHEBI:597326"/>
    </cofactor>
</comment>
<dbReference type="GO" id="GO:0030170">
    <property type="term" value="F:pyridoxal phosphate binding"/>
    <property type="evidence" value="ECO:0007669"/>
    <property type="project" value="InterPro"/>
</dbReference>
<dbReference type="GO" id="GO:0008153">
    <property type="term" value="P:4-aminobenzoate biosynthetic process"/>
    <property type="evidence" value="ECO:0007669"/>
    <property type="project" value="UniProtKB-UniRule"/>
</dbReference>
<reference evidence="11 12" key="1">
    <citation type="submission" date="2019-03" db="EMBL/GenBank/DDBJ databases">
        <title>Genomic Encyclopedia of Type Strains, Phase IV (KMG-IV): sequencing the most valuable type-strain genomes for metagenomic binning, comparative biology and taxonomic classification.</title>
        <authorList>
            <person name="Goeker M."/>
        </authorList>
    </citation>
    <scope>NUCLEOTIDE SEQUENCE [LARGE SCALE GENOMIC DNA]</scope>
    <source>
        <strain evidence="11 12">DSM 25488</strain>
    </source>
</reference>
<comment type="catalytic activity">
    <reaction evidence="9">
        <text>4-amino-4-deoxychorismate = 4-aminobenzoate + pyruvate + H(+)</text>
        <dbReference type="Rhea" id="RHEA:16201"/>
        <dbReference type="ChEBI" id="CHEBI:15361"/>
        <dbReference type="ChEBI" id="CHEBI:15378"/>
        <dbReference type="ChEBI" id="CHEBI:17836"/>
        <dbReference type="ChEBI" id="CHEBI:58406"/>
        <dbReference type="EC" id="4.1.3.38"/>
    </reaction>
</comment>
<accession>A0A4R6XGT3</accession>
<evidence type="ECO:0000256" key="5">
    <source>
        <dbReference type="ARBA" id="ARBA00022909"/>
    </source>
</evidence>
<dbReference type="PANTHER" id="PTHR42743">
    <property type="entry name" value="AMINO-ACID AMINOTRANSFERASE"/>
    <property type="match status" value="1"/>
</dbReference>
<organism evidence="11 12">
    <name type="scientific">Marinicella litoralis</name>
    <dbReference type="NCBI Taxonomy" id="644220"/>
    <lineage>
        <taxon>Bacteria</taxon>
        <taxon>Pseudomonadati</taxon>
        <taxon>Pseudomonadota</taxon>
        <taxon>Gammaproteobacteria</taxon>
        <taxon>Lysobacterales</taxon>
        <taxon>Marinicellaceae</taxon>
        <taxon>Marinicella</taxon>
    </lineage>
</organism>
<evidence type="ECO:0000256" key="1">
    <source>
        <dbReference type="ARBA" id="ARBA00001933"/>
    </source>
</evidence>
<evidence type="ECO:0000256" key="4">
    <source>
        <dbReference type="ARBA" id="ARBA00022898"/>
    </source>
</evidence>
<evidence type="ECO:0000313" key="11">
    <source>
        <dbReference type="EMBL" id="TDR16303.1"/>
    </source>
</evidence>
<dbReference type="GO" id="GO:0008696">
    <property type="term" value="F:4-amino-4-deoxychorismate lyase activity"/>
    <property type="evidence" value="ECO:0007669"/>
    <property type="project" value="UniProtKB-UniRule"/>
</dbReference>
<dbReference type="Gene3D" id="3.30.470.10">
    <property type="match status" value="1"/>
</dbReference>